<dbReference type="RefSeq" id="WP_015884013.1">
    <property type="nucleotide sequence ID" value="NC_012669.1"/>
</dbReference>
<dbReference type="Gene3D" id="1.10.10.10">
    <property type="entry name" value="Winged helix-like DNA-binding domain superfamily/Winged helix DNA-binding domain"/>
    <property type="match status" value="1"/>
</dbReference>
<evidence type="ECO:0000256" key="6">
    <source>
        <dbReference type="SAM" id="MobiDB-lite"/>
    </source>
</evidence>
<dbReference type="InterPro" id="IPR013325">
    <property type="entry name" value="RNA_pol_sigma_r2"/>
</dbReference>
<evidence type="ECO:0000256" key="4">
    <source>
        <dbReference type="ARBA" id="ARBA00023125"/>
    </source>
</evidence>
<evidence type="ECO:0000313" key="10">
    <source>
        <dbReference type="Proteomes" id="UP000007962"/>
    </source>
</evidence>
<dbReference type="InterPro" id="IPR036388">
    <property type="entry name" value="WH-like_DNA-bd_sf"/>
</dbReference>
<dbReference type="OrthoDB" id="3692620at2"/>
<dbReference type="Gene3D" id="1.10.1740.10">
    <property type="match status" value="1"/>
</dbReference>
<evidence type="ECO:0000313" key="9">
    <source>
        <dbReference type="EMBL" id="ACQ81776.1"/>
    </source>
</evidence>
<evidence type="ECO:0000256" key="5">
    <source>
        <dbReference type="ARBA" id="ARBA00023163"/>
    </source>
</evidence>
<organism evidence="9 10">
    <name type="scientific">Beutenbergia cavernae (strain ATCC BAA-8 / DSM 12333 / CCUG 43141 / JCM 11478 / NBRC 16432 / NCIMB 13614 / HKI 0122)</name>
    <dbReference type="NCBI Taxonomy" id="471853"/>
    <lineage>
        <taxon>Bacteria</taxon>
        <taxon>Bacillati</taxon>
        <taxon>Actinomycetota</taxon>
        <taxon>Actinomycetes</taxon>
        <taxon>Micrococcales</taxon>
        <taxon>Beutenbergiaceae</taxon>
        <taxon>Beutenbergia</taxon>
    </lineage>
</organism>
<dbReference type="Pfam" id="PF08281">
    <property type="entry name" value="Sigma70_r4_2"/>
    <property type="match status" value="1"/>
</dbReference>
<feature type="domain" description="RNA polymerase sigma-70 region 2" evidence="7">
    <location>
        <begin position="37"/>
        <end position="102"/>
    </location>
</feature>
<feature type="region of interest" description="Disordered" evidence="6">
    <location>
        <begin position="1"/>
        <end position="25"/>
    </location>
</feature>
<dbReference type="PANTHER" id="PTHR43133:SF50">
    <property type="entry name" value="ECF RNA POLYMERASE SIGMA FACTOR SIGM"/>
    <property type="match status" value="1"/>
</dbReference>
<dbReference type="CDD" id="cd06171">
    <property type="entry name" value="Sigma70_r4"/>
    <property type="match status" value="1"/>
</dbReference>
<dbReference type="Proteomes" id="UP000007962">
    <property type="component" value="Chromosome"/>
</dbReference>
<dbReference type="AlphaFoldDB" id="C5C2T2"/>
<evidence type="ECO:0000259" key="8">
    <source>
        <dbReference type="Pfam" id="PF08281"/>
    </source>
</evidence>
<dbReference type="InterPro" id="IPR007627">
    <property type="entry name" value="RNA_pol_sigma70_r2"/>
</dbReference>
<accession>C5C2T2</accession>
<dbReference type="Pfam" id="PF04542">
    <property type="entry name" value="Sigma70_r2"/>
    <property type="match status" value="1"/>
</dbReference>
<evidence type="ECO:0000256" key="3">
    <source>
        <dbReference type="ARBA" id="ARBA00023082"/>
    </source>
</evidence>
<keyword evidence="5" id="KW-0804">Transcription</keyword>
<dbReference type="STRING" id="471853.Bcav_3534"/>
<keyword evidence="10" id="KW-1185">Reference proteome</keyword>
<dbReference type="InterPro" id="IPR014284">
    <property type="entry name" value="RNA_pol_sigma-70_dom"/>
</dbReference>
<dbReference type="GO" id="GO:0006352">
    <property type="term" value="P:DNA-templated transcription initiation"/>
    <property type="evidence" value="ECO:0007669"/>
    <property type="project" value="InterPro"/>
</dbReference>
<dbReference type="InterPro" id="IPR039425">
    <property type="entry name" value="RNA_pol_sigma-70-like"/>
</dbReference>
<keyword evidence="3" id="KW-0731">Sigma factor</keyword>
<dbReference type="EMBL" id="CP001618">
    <property type="protein sequence ID" value="ACQ81776.1"/>
    <property type="molecule type" value="Genomic_DNA"/>
</dbReference>
<evidence type="ECO:0000259" key="7">
    <source>
        <dbReference type="Pfam" id="PF04542"/>
    </source>
</evidence>
<dbReference type="KEGG" id="bcv:Bcav_3534"/>
<evidence type="ECO:0000256" key="1">
    <source>
        <dbReference type="ARBA" id="ARBA00010641"/>
    </source>
</evidence>
<dbReference type="GO" id="GO:0016987">
    <property type="term" value="F:sigma factor activity"/>
    <property type="evidence" value="ECO:0007669"/>
    <property type="project" value="UniProtKB-KW"/>
</dbReference>
<sequence length="194" mass="21088">MTGSEGVPASGSADEPGVAPAAIEPHGGRDAEFTAFVELHGDALGRTAWLLCGDAHRAEELVQETLVRTYVHWHRARAGEPLAYARRVLANLRIDTWRARRRETLRGPETMPERASDDGGAAVVEDRAVLAAALARLTPRQRRAVVLRYFLGLPEADVARDLRVSVGTVKSTTSRALAVLRGHLEPEREAGRTS</sequence>
<gene>
    <name evidence="9" type="ordered locus">Bcav_3534</name>
</gene>
<evidence type="ECO:0000256" key="2">
    <source>
        <dbReference type="ARBA" id="ARBA00023015"/>
    </source>
</evidence>
<dbReference type="PANTHER" id="PTHR43133">
    <property type="entry name" value="RNA POLYMERASE ECF-TYPE SIGMA FACTO"/>
    <property type="match status" value="1"/>
</dbReference>
<dbReference type="InterPro" id="IPR014325">
    <property type="entry name" value="RNA_pol_sigma-E_actinobac"/>
</dbReference>
<dbReference type="SUPFAM" id="SSF88946">
    <property type="entry name" value="Sigma2 domain of RNA polymerase sigma factors"/>
    <property type="match status" value="1"/>
</dbReference>
<feature type="domain" description="RNA polymerase sigma factor 70 region 4 type 2" evidence="8">
    <location>
        <begin position="130"/>
        <end position="178"/>
    </location>
</feature>
<protein>
    <submittedName>
        <fullName evidence="9">RNA polymerase, sigma-24 subunit, ECF subfamily</fullName>
    </submittedName>
</protein>
<name>C5C2T2_BEUC1</name>
<dbReference type="HOGENOM" id="CLU_047691_15_4_11"/>
<dbReference type="InterPro" id="IPR013249">
    <property type="entry name" value="RNA_pol_sigma70_r4_t2"/>
</dbReference>
<proteinExistence type="inferred from homology"/>
<dbReference type="NCBIfam" id="TIGR02983">
    <property type="entry name" value="SigE-fam_strep"/>
    <property type="match status" value="1"/>
</dbReference>
<dbReference type="GO" id="GO:0003677">
    <property type="term" value="F:DNA binding"/>
    <property type="evidence" value="ECO:0007669"/>
    <property type="project" value="UniProtKB-KW"/>
</dbReference>
<keyword evidence="4" id="KW-0238">DNA-binding</keyword>
<dbReference type="SUPFAM" id="SSF88659">
    <property type="entry name" value="Sigma3 and sigma4 domains of RNA polymerase sigma factors"/>
    <property type="match status" value="1"/>
</dbReference>
<comment type="similarity">
    <text evidence="1">Belongs to the sigma-70 factor family. ECF subfamily.</text>
</comment>
<dbReference type="eggNOG" id="COG1595">
    <property type="taxonomic scope" value="Bacteria"/>
</dbReference>
<dbReference type="NCBIfam" id="TIGR02937">
    <property type="entry name" value="sigma70-ECF"/>
    <property type="match status" value="1"/>
</dbReference>
<dbReference type="InterPro" id="IPR013324">
    <property type="entry name" value="RNA_pol_sigma_r3/r4-like"/>
</dbReference>
<keyword evidence="2" id="KW-0805">Transcription regulation</keyword>
<reference evidence="9 10" key="1">
    <citation type="journal article" date="2009" name="Stand. Genomic Sci.">
        <title>Complete genome sequence of Beutenbergia cavernae type strain (HKI 0122).</title>
        <authorList>
            <person name="Land M."/>
            <person name="Pukall R."/>
            <person name="Abt B."/>
            <person name="Goker M."/>
            <person name="Rohde M."/>
            <person name="Glavina Del Rio T."/>
            <person name="Tice H."/>
            <person name="Copeland A."/>
            <person name="Cheng J.F."/>
            <person name="Lucas S."/>
            <person name="Chen F."/>
            <person name="Nolan M."/>
            <person name="Bruce D."/>
            <person name="Goodwin L."/>
            <person name="Pitluck S."/>
            <person name="Ivanova N."/>
            <person name="Mavromatis K."/>
            <person name="Ovchinnikova G."/>
            <person name="Pati A."/>
            <person name="Chen A."/>
            <person name="Palaniappan K."/>
            <person name="Hauser L."/>
            <person name="Chang Y.J."/>
            <person name="Jefferies C.C."/>
            <person name="Saunders E."/>
            <person name="Brettin T."/>
            <person name="Detter J.C."/>
            <person name="Han C."/>
            <person name="Chain P."/>
            <person name="Bristow J."/>
            <person name="Eisen J.A."/>
            <person name="Markowitz V."/>
            <person name="Hugenholtz P."/>
            <person name="Kyrpides N.C."/>
            <person name="Klenk H.P."/>
            <person name="Lapidus A."/>
        </authorList>
    </citation>
    <scope>NUCLEOTIDE SEQUENCE [LARGE SCALE GENOMIC DNA]</scope>
    <source>
        <strain evidence="10">ATCC BAA-8 / DSM 12333 / NBRC 16432</strain>
    </source>
</reference>